<dbReference type="GO" id="GO:0004356">
    <property type="term" value="F:glutamine synthetase activity"/>
    <property type="evidence" value="ECO:0007669"/>
    <property type="project" value="UniProtKB-EC"/>
</dbReference>
<sequence length="402" mass="45308">MGRVKPAGDVEAMRMRLARINVRIIFINKGGERTVRKSVVGLGRSANPTPGSNKQLLQHYLTLPQEGPPEPERMSGYPVQLEYIWIDSTGETLRSKCRTVYEVPEGPEECIMWNYDGSNTGQAVPEFSDTFIRPVAIYPDPFRRGPNKLVLCEVLDTQDQKPVASNKRHMCNIVMSHPDVKAAVPWFGIEQEYTLLDLERYPLGWPKNGFPEPQGPYYCGIGPTRIHGRDVVEAHYRACMYCGIKISGINAEVMPSQWEFQVGPCEGIEMGDQLWVARFLLHRIAEDFGVIPCLHPKPIYGNWNGAGAHCNLQHQAYERAGGHGVSVRHHGGEDNKQRLTGYNETCSIDEFRWGVADRTATIRIPKQIELDGCGYLEERRPAANADPYAVTERMVRTTILDE</sequence>
<evidence type="ECO:0000259" key="11">
    <source>
        <dbReference type="PROSITE" id="PS51986"/>
    </source>
</evidence>
<comment type="similarity">
    <text evidence="2 9 10">Belongs to the glutamine synthetase family.</text>
</comment>
<keyword evidence="6" id="KW-0547">Nucleotide-binding</keyword>
<evidence type="ECO:0000259" key="12">
    <source>
        <dbReference type="PROSITE" id="PS51987"/>
    </source>
</evidence>
<dbReference type="Gene3D" id="3.10.20.70">
    <property type="entry name" value="Glutamine synthetase, N-terminal domain"/>
    <property type="match status" value="1"/>
</dbReference>
<organism evidence="13 14">
    <name type="scientific">Pomacea canaliculata</name>
    <name type="common">Golden apple snail</name>
    <dbReference type="NCBI Taxonomy" id="400727"/>
    <lineage>
        <taxon>Eukaryota</taxon>
        <taxon>Metazoa</taxon>
        <taxon>Spiralia</taxon>
        <taxon>Lophotrochozoa</taxon>
        <taxon>Mollusca</taxon>
        <taxon>Gastropoda</taxon>
        <taxon>Caenogastropoda</taxon>
        <taxon>Architaenioglossa</taxon>
        <taxon>Ampullarioidea</taxon>
        <taxon>Ampullariidae</taxon>
        <taxon>Pomacea</taxon>
    </lineage>
</organism>
<protein>
    <recommendedName>
        <fullName evidence="3">glutamine synthetase</fullName>
        <ecNumber evidence="3">6.3.1.2</ecNumber>
    </recommendedName>
</protein>
<dbReference type="EMBL" id="PZQS01000011">
    <property type="protein sequence ID" value="PVD21734.1"/>
    <property type="molecule type" value="Genomic_DNA"/>
</dbReference>
<dbReference type="SMART" id="SM01230">
    <property type="entry name" value="Gln-synt_C"/>
    <property type="match status" value="1"/>
</dbReference>
<keyword evidence="4" id="KW-0963">Cytoplasm</keyword>
<dbReference type="GO" id="GO:0006542">
    <property type="term" value="P:glutamine biosynthetic process"/>
    <property type="evidence" value="ECO:0007669"/>
    <property type="project" value="InterPro"/>
</dbReference>
<dbReference type="Gene3D" id="3.30.590.10">
    <property type="entry name" value="Glutamine synthetase/guanido kinase, catalytic domain"/>
    <property type="match status" value="1"/>
</dbReference>
<dbReference type="SUPFAM" id="SSF54368">
    <property type="entry name" value="Glutamine synthetase, N-terminal domain"/>
    <property type="match status" value="1"/>
</dbReference>
<feature type="domain" description="GS catalytic" evidence="12">
    <location>
        <begin position="162"/>
        <end position="402"/>
    </location>
</feature>
<dbReference type="EC" id="6.3.1.2" evidence="3"/>
<dbReference type="InterPro" id="IPR036651">
    <property type="entry name" value="Gln_synt_N_sf"/>
</dbReference>
<dbReference type="PROSITE" id="PS51987">
    <property type="entry name" value="GS_CATALYTIC"/>
    <property type="match status" value="1"/>
</dbReference>
<reference evidence="13 14" key="1">
    <citation type="submission" date="2018-04" db="EMBL/GenBank/DDBJ databases">
        <title>The genome of golden apple snail Pomacea canaliculata provides insight into stress tolerance and invasive adaptation.</title>
        <authorList>
            <person name="Liu C."/>
            <person name="Liu B."/>
            <person name="Ren Y."/>
            <person name="Zhang Y."/>
            <person name="Wang H."/>
            <person name="Li S."/>
            <person name="Jiang F."/>
            <person name="Yin L."/>
            <person name="Zhang G."/>
            <person name="Qian W."/>
            <person name="Fan W."/>
        </authorList>
    </citation>
    <scope>NUCLEOTIDE SEQUENCE [LARGE SCALE GENOMIC DNA]</scope>
    <source>
        <strain evidence="13">SZHN2017</strain>
        <tissue evidence="13">Muscle</tissue>
    </source>
</reference>
<comment type="catalytic activity">
    <reaction evidence="8">
        <text>L-glutamate + NH4(+) + ATP = L-glutamine + ADP + phosphate + H(+)</text>
        <dbReference type="Rhea" id="RHEA:16169"/>
        <dbReference type="ChEBI" id="CHEBI:15378"/>
        <dbReference type="ChEBI" id="CHEBI:28938"/>
        <dbReference type="ChEBI" id="CHEBI:29985"/>
        <dbReference type="ChEBI" id="CHEBI:30616"/>
        <dbReference type="ChEBI" id="CHEBI:43474"/>
        <dbReference type="ChEBI" id="CHEBI:58359"/>
        <dbReference type="ChEBI" id="CHEBI:456216"/>
        <dbReference type="EC" id="6.3.1.2"/>
    </reaction>
</comment>
<dbReference type="InterPro" id="IPR008146">
    <property type="entry name" value="Gln_synth_cat_dom"/>
</dbReference>
<keyword evidence="5" id="KW-0436">Ligase</keyword>
<evidence type="ECO:0000256" key="9">
    <source>
        <dbReference type="PROSITE-ProRule" id="PRU01330"/>
    </source>
</evidence>
<keyword evidence="7" id="KW-0067">ATP-binding</keyword>
<dbReference type="FunFam" id="3.30.590.10:FF:000011">
    <property type="entry name" value="Glutamine synthetase"/>
    <property type="match status" value="1"/>
</dbReference>
<comment type="subcellular location">
    <subcellularLocation>
        <location evidence="1">Cytoplasm</location>
    </subcellularLocation>
</comment>
<evidence type="ECO:0000256" key="2">
    <source>
        <dbReference type="ARBA" id="ARBA00009897"/>
    </source>
</evidence>
<dbReference type="InterPro" id="IPR014746">
    <property type="entry name" value="Gln_synth/guanido_kin_cat_dom"/>
</dbReference>
<dbReference type="OrthoDB" id="1936100at2759"/>
<evidence type="ECO:0000313" key="13">
    <source>
        <dbReference type="EMBL" id="PVD21734.1"/>
    </source>
</evidence>
<dbReference type="InterPro" id="IPR050292">
    <property type="entry name" value="Glutamine_Synthetase"/>
</dbReference>
<dbReference type="PANTHER" id="PTHR20852">
    <property type="entry name" value="GLUTAMINE SYNTHETASE"/>
    <property type="match status" value="1"/>
</dbReference>
<comment type="caution">
    <text evidence="13">The sequence shown here is derived from an EMBL/GenBank/DDBJ whole genome shotgun (WGS) entry which is preliminary data.</text>
</comment>
<dbReference type="AlphaFoldDB" id="A0A2T7NKN5"/>
<evidence type="ECO:0000256" key="1">
    <source>
        <dbReference type="ARBA" id="ARBA00004496"/>
    </source>
</evidence>
<evidence type="ECO:0000313" key="14">
    <source>
        <dbReference type="Proteomes" id="UP000245119"/>
    </source>
</evidence>
<evidence type="ECO:0000256" key="8">
    <source>
        <dbReference type="ARBA" id="ARBA00049436"/>
    </source>
</evidence>
<evidence type="ECO:0000256" key="5">
    <source>
        <dbReference type="ARBA" id="ARBA00022598"/>
    </source>
</evidence>
<dbReference type="GO" id="GO:0005737">
    <property type="term" value="C:cytoplasm"/>
    <property type="evidence" value="ECO:0007669"/>
    <property type="project" value="UniProtKB-SubCell"/>
</dbReference>
<name>A0A2T7NKN5_POMCA</name>
<evidence type="ECO:0000256" key="4">
    <source>
        <dbReference type="ARBA" id="ARBA00022490"/>
    </source>
</evidence>
<dbReference type="PANTHER" id="PTHR20852:SF57">
    <property type="entry name" value="GLUTAMINE SYNTHETASE 2 CYTOPLASMIC"/>
    <property type="match status" value="1"/>
</dbReference>
<dbReference type="InterPro" id="IPR008147">
    <property type="entry name" value="Gln_synt_N"/>
</dbReference>
<evidence type="ECO:0000256" key="3">
    <source>
        <dbReference type="ARBA" id="ARBA00012937"/>
    </source>
</evidence>
<gene>
    <name evidence="13" type="ORF">C0Q70_17534</name>
</gene>
<dbReference type="Proteomes" id="UP000245119">
    <property type="component" value="Linkage Group LG11"/>
</dbReference>
<evidence type="ECO:0000256" key="6">
    <source>
        <dbReference type="ARBA" id="ARBA00022741"/>
    </source>
</evidence>
<keyword evidence="14" id="KW-1185">Reference proteome</keyword>
<evidence type="ECO:0000256" key="7">
    <source>
        <dbReference type="ARBA" id="ARBA00022840"/>
    </source>
</evidence>
<dbReference type="PROSITE" id="PS51986">
    <property type="entry name" value="GS_BETA_GRASP"/>
    <property type="match status" value="1"/>
</dbReference>
<dbReference type="GO" id="GO:0005524">
    <property type="term" value="F:ATP binding"/>
    <property type="evidence" value="ECO:0007669"/>
    <property type="project" value="UniProtKB-KW"/>
</dbReference>
<dbReference type="SUPFAM" id="SSF55931">
    <property type="entry name" value="Glutamine synthetase/guanido kinase"/>
    <property type="match status" value="1"/>
</dbReference>
<feature type="domain" description="GS beta-grasp" evidence="11">
    <location>
        <begin position="79"/>
        <end position="160"/>
    </location>
</feature>
<dbReference type="STRING" id="400727.A0A2T7NKN5"/>
<accession>A0A2T7NKN5</accession>
<evidence type="ECO:0000256" key="10">
    <source>
        <dbReference type="RuleBase" id="RU000384"/>
    </source>
</evidence>
<proteinExistence type="inferred from homology"/>
<dbReference type="Pfam" id="PF00120">
    <property type="entry name" value="Gln-synt_C"/>
    <property type="match status" value="1"/>
</dbReference>